<dbReference type="Pfam" id="PF01527">
    <property type="entry name" value="HTH_Tnp_1"/>
    <property type="match status" value="1"/>
</dbReference>
<dbReference type="EMBL" id="JACCFM010000001">
    <property type="protein sequence ID" value="NYJ18542.1"/>
    <property type="molecule type" value="Genomic_DNA"/>
</dbReference>
<dbReference type="InterPro" id="IPR002514">
    <property type="entry name" value="Transposase_8"/>
</dbReference>
<sequence length="102" mass="10997">MPKNYTDEFKRDVVAVAKEGAATQRQIAKDFGISKSALSTWMRAAELQERGLVGPPTGAGAAGVAGDAVALREALKRIRLLEQEAEVMRRAVAYLSQAQLPK</sequence>
<reference evidence="1 2" key="1">
    <citation type="submission" date="2020-07" db="EMBL/GenBank/DDBJ databases">
        <title>Sequencing the genomes of 1000 actinobacteria strains.</title>
        <authorList>
            <person name="Klenk H.-P."/>
        </authorList>
    </citation>
    <scope>NUCLEOTIDE SEQUENCE [LARGE SCALE GENOMIC DNA]</scope>
    <source>
        <strain evidence="1 2">LI1</strain>
    </source>
</reference>
<proteinExistence type="predicted"/>
<name>A0A7Z0ECR7_9MICO</name>
<evidence type="ECO:0000313" key="1">
    <source>
        <dbReference type="EMBL" id="NYJ18542.1"/>
    </source>
</evidence>
<dbReference type="Gene3D" id="1.10.10.60">
    <property type="entry name" value="Homeodomain-like"/>
    <property type="match status" value="1"/>
</dbReference>
<protein>
    <submittedName>
        <fullName evidence="1">Transposase</fullName>
    </submittedName>
</protein>
<comment type="caution">
    <text evidence="1">The sequence shown here is derived from an EMBL/GenBank/DDBJ whole genome shotgun (WGS) entry which is preliminary data.</text>
</comment>
<dbReference type="SUPFAM" id="SSF46689">
    <property type="entry name" value="Homeodomain-like"/>
    <property type="match status" value="1"/>
</dbReference>
<dbReference type="Proteomes" id="UP000537260">
    <property type="component" value="Unassembled WGS sequence"/>
</dbReference>
<organism evidence="1 2">
    <name type="scientific">Glaciibacter psychrotolerans</name>
    <dbReference type="NCBI Taxonomy" id="670054"/>
    <lineage>
        <taxon>Bacteria</taxon>
        <taxon>Bacillati</taxon>
        <taxon>Actinomycetota</taxon>
        <taxon>Actinomycetes</taxon>
        <taxon>Micrococcales</taxon>
        <taxon>Microbacteriaceae</taxon>
        <taxon>Glaciibacter</taxon>
    </lineage>
</organism>
<dbReference type="AlphaFoldDB" id="A0A7Z0ECR7"/>
<accession>A0A7Z0ECR7</accession>
<gene>
    <name evidence="1" type="ORF">HNR05_000333</name>
</gene>
<evidence type="ECO:0000313" key="2">
    <source>
        <dbReference type="Proteomes" id="UP000537260"/>
    </source>
</evidence>
<dbReference type="InterPro" id="IPR009057">
    <property type="entry name" value="Homeodomain-like_sf"/>
</dbReference>
<dbReference type="GO" id="GO:0006313">
    <property type="term" value="P:DNA transposition"/>
    <property type="evidence" value="ECO:0007669"/>
    <property type="project" value="InterPro"/>
</dbReference>
<keyword evidence="2" id="KW-1185">Reference proteome</keyword>
<dbReference type="GO" id="GO:0004803">
    <property type="term" value="F:transposase activity"/>
    <property type="evidence" value="ECO:0007669"/>
    <property type="project" value="InterPro"/>
</dbReference>
<dbReference type="GO" id="GO:0003677">
    <property type="term" value="F:DNA binding"/>
    <property type="evidence" value="ECO:0007669"/>
    <property type="project" value="InterPro"/>
</dbReference>